<dbReference type="InterPro" id="IPR016024">
    <property type="entry name" value="ARM-type_fold"/>
</dbReference>
<feature type="non-terminal residue" evidence="2">
    <location>
        <position position="229"/>
    </location>
</feature>
<accession>A0A653BNH5</accession>
<evidence type="ECO:0000256" key="1">
    <source>
        <dbReference type="SAM" id="Coils"/>
    </source>
</evidence>
<name>A0A653BNH5_CALMS</name>
<evidence type="ECO:0000313" key="3">
    <source>
        <dbReference type="Proteomes" id="UP000410492"/>
    </source>
</evidence>
<keyword evidence="3" id="KW-1185">Reference proteome</keyword>
<proteinExistence type="predicted"/>
<feature type="coiled-coil region" evidence="1">
    <location>
        <begin position="115"/>
        <end position="142"/>
    </location>
</feature>
<dbReference type="EMBL" id="CAACVG010003027">
    <property type="protein sequence ID" value="VEN37112.1"/>
    <property type="molecule type" value="Genomic_DNA"/>
</dbReference>
<dbReference type="SUPFAM" id="SSF48371">
    <property type="entry name" value="ARM repeat"/>
    <property type="match status" value="1"/>
</dbReference>
<gene>
    <name evidence="2" type="ORF">CALMAC_LOCUS2473</name>
</gene>
<sequence>MLQATNCDQHPELNVEVWDAFIRTCKIESLSPHLALIFVSILPLLGLCSRQVNDIFKYLIVENEENTKNFIPDLFFVNNDKIDHEVLIVIKRYTKAMEKYNLKQKIKTFLKYLTHEATEVKIQALRQLKKYLEQNREELDIMILNYNGIDSVIVELVDILTTGCREKDDQLKLACGQLIGELGAIEPSHLPKRCSHDDHSFSFYIHEDSFIIGCLTELIKGLQSEYNPQ</sequence>
<reference evidence="2 3" key="1">
    <citation type="submission" date="2019-01" db="EMBL/GenBank/DDBJ databases">
        <authorList>
            <person name="Sayadi A."/>
        </authorList>
    </citation>
    <scope>NUCLEOTIDE SEQUENCE [LARGE SCALE GENOMIC DNA]</scope>
</reference>
<protein>
    <submittedName>
        <fullName evidence="2">Uncharacterized protein</fullName>
    </submittedName>
</protein>
<organism evidence="2 3">
    <name type="scientific">Callosobruchus maculatus</name>
    <name type="common">Southern cowpea weevil</name>
    <name type="synonym">Pulse bruchid</name>
    <dbReference type="NCBI Taxonomy" id="64391"/>
    <lineage>
        <taxon>Eukaryota</taxon>
        <taxon>Metazoa</taxon>
        <taxon>Ecdysozoa</taxon>
        <taxon>Arthropoda</taxon>
        <taxon>Hexapoda</taxon>
        <taxon>Insecta</taxon>
        <taxon>Pterygota</taxon>
        <taxon>Neoptera</taxon>
        <taxon>Endopterygota</taxon>
        <taxon>Coleoptera</taxon>
        <taxon>Polyphaga</taxon>
        <taxon>Cucujiformia</taxon>
        <taxon>Chrysomeloidea</taxon>
        <taxon>Chrysomelidae</taxon>
        <taxon>Bruchinae</taxon>
        <taxon>Bruchini</taxon>
        <taxon>Callosobruchus</taxon>
    </lineage>
</organism>
<dbReference type="OrthoDB" id="381190at2759"/>
<keyword evidence="1" id="KW-0175">Coiled coil</keyword>
<dbReference type="Proteomes" id="UP000410492">
    <property type="component" value="Unassembled WGS sequence"/>
</dbReference>
<evidence type="ECO:0000313" key="2">
    <source>
        <dbReference type="EMBL" id="VEN37112.1"/>
    </source>
</evidence>
<dbReference type="AlphaFoldDB" id="A0A653BNH5"/>